<dbReference type="EMBL" id="MU854234">
    <property type="protein sequence ID" value="KAK3933450.1"/>
    <property type="molecule type" value="Genomic_DNA"/>
</dbReference>
<name>A0AAN6MUU6_9PEZI</name>
<feature type="region of interest" description="Disordered" evidence="1">
    <location>
        <begin position="146"/>
        <end position="205"/>
    </location>
</feature>
<dbReference type="AlphaFoldDB" id="A0AAN6MUU6"/>
<sequence length="205" mass="21443">MTTRLSPDLRGCFKELHVLVQKAVKLGASEDMLDEVIDHATALAASKNRGDESTDFSMEQRVAQHPSRPAIARSVINAGRAAEATNKRGTKRSLSPAPVPTPKRVVTIGGSTTPKRVVTIVGSDTSGMAERVRTIQTPAFVGVTSKVGPKASPSTATPTKAGPSRVGSAKSAIVIPDDEEFDSDGADPGELPSSTGIVAYTHTDR</sequence>
<evidence type="ECO:0000313" key="2">
    <source>
        <dbReference type="EMBL" id="KAK3933450.1"/>
    </source>
</evidence>
<gene>
    <name evidence="2" type="ORF">QBC46DRAFT_348618</name>
</gene>
<keyword evidence="3" id="KW-1185">Reference proteome</keyword>
<evidence type="ECO:0000256" key="1">
    <source>
        <dbReference type="SAM" id="MobiDB-lite"/>
    </source>
</evidence>
<reference evidence="3" key="1">
    <citation type="journal article" date="2023" name="Mol. Phylogenet. Evol.">
        <title>Genome-scale phylogeny and comparative genomics of the fungal order Sordariales.</title>
        <authorList>
            <person name="Hensen N."/>
            <person name="Bonometti L."/>
            <person name="Westerberg I."/>
            <person name="Brannstrom I.O."/>
            <person name="Guillou S."/>
            <person name="Cros-Aarteil S."/>
            <person name="Calhoun S."/>
            <person name="Haridas S."/>
            <person name="Kuo A."/>
            <person name="Mondo S."/>
            <person name="Pangilinan J."/>
            <person name="Riley R."/>
            <person name="LaButti K."/>
            <person name="Andreopoulos B."/>
            <person name="Lipzen A."/>
            <person name="Chen C."/>
            <person name="Yan M."/>
            <person name="Daum C."/>
            <person name="Ng V."/>
            <person name="Clum A."/>
            <person name="Steindorff A."/>
            <person name="Ohm R.A."/>
            <person name="Martin F."/>
            <person name="Silar P."/>
            <person name="Natvig D.O."/>
            <person name="Lalanne C."/>
            <person name="Gautier V."/>
            <person name="Ament-Velasquez S.L."/>
            <person name="Kruys A."/>
            <person name="Hutchinson M.I."/>
            <person name="Powell A.J."/>
            <person name="Barry K."/>
            <person name="Miller A.N."/>
            <person name="Grigoriev I.V."/>
            <person name="Debuchy R."/>
            <person name="Gladieux P."/>
            <person name="Hiltunen Thoren M."/>
            <person name="Johannesson H."/>
        </authorList>
    </citation>
    <scope>NUCLEOTIDE SEQUENCE [LARGE SCALE GENOMIC DNA]</scope>
    <source>
        <strain evidence="3">CBS 340.73</strain>
    </source>
</reference>
<feature type="compositionally biased region" description="Acidic residues" evidence="1">
    <location>
        <begin position="176"/>
        <end position="187"/>
    </location>
</feature>
<accession>A0AAN6MUU6</accession>
<organism evidence="2 3">
    <name type="scientific">Diplogelasinospora grovesii</name>
    <dbReference type="NCBI Taxonomy" id="303347"/>
    <lineage>
        <taxon>Eukaryota</taxon>
        <taxon>Fungi</taxon>
        <taxon>Dikarya</taxon>
        <taxon>Ascomycota</taxon>
        <taxon>Pezizomycotina</taxon>
        <taxon>Sordariomycetes</taxon>
        <taxon>Sordariomycetidae</taxon>
        <taxon>Sordariales</taxon>
        <taxon>Diplogelasinosporaceae</taxon>
        <taxon>Diplogelasinospora</taxon>
    </lineage>
</organism>
<feature type="region of interest" description="Disordered" evidence="1">
    <location>
        <begin position="81"/>
        <end position="109"/>
    </location>
</feature>
<protein>
    <submittedName>
        <fullName evidence="2">Uncharacterized protein</fullName>
    </submittedName>
</protein>
<dbReference type="Proteomes" id="UP001303473">
    <property type="component" value="Unassembled WGS sequence"/>
</dbReference>
<comment type="caution">
    <text evidence="2">The sequence shown here is derived from an EMBL/GenBank/DDBJ whole genome shotgun (WGS) entry which is preliminary data.</text>
</comment>
<proteinExistence type="predicted"/>
<evidence type="ECO:0000313" key="3">
    <source>
        <dbReference type="Proteomes" id="UP001303473"/>
    </source>
</evidence>